<dbReference type="SUPFAM" id="SSF49785">
    <property type="entry name" value="Galactose-binding domain-like"/>
    <property type="match status" value="1"/>
</dbReference>
<dbReference type="Pfam" id="PF18962">
    <property type="entry name" value="Por_Secre_tail"/>
    <property type="match status" value="1"/>
</dbReference>
<feature type="domain" description="Peptidase S8/S53" evidence="6">
    <location>
        <begin position="127"/>
        <end position="447"/>
    </location>
</feature>
<dbReference type="RefSeq" id="WP_007845136.1">
    <property type="nucleotide sequence ID" value="NZ_AKJY01000064.1"/>
</dbReference>
<dbReference type="InterPro" id="IPR026444">
    <property type="entry name" value="Secre_tail"/>
</dbReference>
<feature type="chain" id="PRO_5003755874" evidence="5">
    <location>
        <begin position="19"/>
        <end position="698"/>
    </location>
</feature>
<name>J2SW80_9FLAO</name>
<comment type="caution">
    <text evidence="8">The sequence shown here is derived from an EMBL/GenBank/DDBJ whole genome shotgun (WGS) entry which is preliminary data.</text>
</comment>
<feature type="signal peptide" evidence="5">
    <location>
        <begin position="1"/>
        <end position="18"/>
    </location>
</feature>
<keyword evidence="9" id="KW-1185">Reference proteome</keyword>
<dbReference type="GO" id="GO:0006508">
    <property type="term" value="P:proteolysis"/>
    <property type="evidence" value="ECO:0007669"/>
    <property type="project" value="UniProtKB-KW"/>
</dbReference>
<evidence type="ECO:0000259" key="7">
    <source>
        <dbReference type="Pfam" id="PF18962"/>
    </source>
</evidence>
<evidence type="ECO:0000259" key="6">
    <source>
        <dbReference type="Pfam" id="PF00082"/>
    </source>
</evidence>
<evidence type="ECO:0000313" key="8">
    <source>
        <dbReference type="EMBL" id="EJL69872.1"/>
    </source>
</evidence>
<dbReference type="Pfam" id="PF00082">
    <property type="entry name" value="Peptidase_S8"/>
    <property type="match status" value="1"/>
</dbReference>
<accession>J2SW80</accession>
<evidence type="ECO:0000256" key="3">
    <source>
        <dbReference type="ARBA" id="ARBA00022801"/>
    </source>
</evidence>
<dbReference type="GO" id="GO:0004252">
    <property type="term" value="F:serine-type endopeptidase activity"/>
    <property type="evidence" value="ECO:0007669"/>
    <property type="project" value="InterPro"/>
</dbReference>
<keyword evidence="2 5" id="KW-0732">Signal</keyword>
<dbReference type="Gene3D" id="3.40.50.200">
    <property type="entry name" value="Peptidase S8/S53 domain"/>
    <property type="match status" value="1"/>
</dbReference>
<evidence type="ECO:0000256" key="1">
    <source>
        <dbReference type="ARBA" id="ARBA00022670"/>
    </source>
</evidence>
<sequence length="698" mass="75608">MKKHLFLAGLLTATFVAAQKNSALMRDFEKQNNESNQKFDVYITKNYGSGKDLKTGKEIEDKRANLAGFLGNIPYFYEAHNIDQIKNSNSDFLQNGTIAGLNGSFNGENIKFTIFDGGRVYAAHNVFNNATGRITNKEATTMNYSAHATAVSSFIGGKAYTSSGKNIQGIAKNSTIESYAFMKSILPGDPSESIVFQKILKAQPKISNHSYGTNMGWDYRPINGSYTWIWTGYYSNGTSYDLQGTYYQNDKNYDQIVYSNPSYIIVKSAGNSYGMLPSAFVTKYYQDSTGKLVKFSFSDPLPPKNCKDGYDCIGTGSLAKNIIVVGASDIITTNGGRYSNASSVVHSSYSSAGPRDDGGIKPDITTVGTNVGHASTAENTTGSTTYGTGNGTSYSGPVVTGIIGLWTQINKQLFNGSEFNAASAKVLTIHSASEAGTVGPDPHHGWGFINAKKGAELLVGKSNGTVIFTDETLNSGTANNKTITASGNEPLKVTISWIDPAYNHPDYQTFQEAHNIRTSNLVNDLDLRIIDITNNTVYYPWKLNVSSPMTTATKADNKVDNVEQVVIDAPTAGRSYRIEVSNKGTLVNDSGASAPQNYSIMVTGHSNQQITSPKAATNEKSLISNISIAPTVTKNTVNILNAPEKSTFNLYDLSGKKLHNGTFSRKTETVDLSSYPNAIYIIEIITGKETISKRVIKE</sequence>
<dbReference type="OrthoDB" id="9792152at2"/>
<organism evidence="8 9">
    <name type="scientific">Chryseobacterium populi</name>
    <dbReference type="NCBI Taxonomy" id="1144316"/>
    <lineage>
        <taxon>Bacteria</taxon>
        <taxon>Pseudomonadati</taxon>
        <taxon>Bacteroidota</taxon>
        <taxon>Flavobacteriia</taxon>
        <taxon>Flavobacteriales</taxon>
        <taxon>Weeksellaceae</taxon>
        <taxon>Chryseobacterium group</taxon>
        <taxon>Chryseobacterium</taxon>
    </lineage>
</organism>
<dbReference type="SUPFAM" id="SSF52743">
    <property type="entry name" value="Subtilisin-like"/>
    <property type="match status" value="1"/>
</dbReference>
<evidence type="ECO:0000313" key="9">
    <source>
        <dbReference type="Proteomes" id="UP000007509"/>
    </source>
</evidence>
<keyword evidence="4" id="KW-0720">Serine protease</keyword>
<dbReference type="InterPro" id="IPR023828">
    <property type="entry name" value="Peptidase_S8_Ser-AS"/>
</dbReference>
<dbReference type="AlphaFoldDB" id="J2SW80"/>
<reference evidence="8 9" key="1">
    <citation type="journal article" date="2012" name="J. Bacteriol.">
        <title>Twenty-one genome sequences from Pseudomonas species and 19 genome sequences from diverse bacteria isolated from the rhizosphere and endosphere of Populus deltoides.</title>
        <authorList>
            <person name="Brown S.D."/>
            <person name="Utturkar S.M."/>
            <person name="Klingeman D.M."/>
            <person name="Johnson C.M."/>
            <person name="Martin S.L."/>
            <person name="Land M.L."/>
            <person name="Lu T.Y."/>
            <person name="Schadt C.W."/>
            <person name="Doktycz M.J."/>
            <person name="Pelletier D.A."/>
        </authorList>
    </citation>
    <scope>NUCLEOTIDE SEQUENCE [LARGE SCALE GENOMIC DNA]</scope>
    <source>
        <strain evidence="8 9">CF314</strain>
    </source>
</reference>
<keyword evidence="3" id="KW-0378">Hydrolase</keyword>
<dbReference type="PATRIC" id="fig|1144316.3.peg.3082"/>
<dbReference type="PROSITE" id="PS00138">
    <property type="entry name" value="SUBTILASE_SER"/>
    <property type="match status" value="1"/>
</dbReference>
<evidence type="ECO:0000256" key="2">
    <source>
        <dbReference type="ARBA" id="ARBA00022729"/>
    </source>
</evidence>
<proteinExistence type="predicted"/>
<protein>
    <submittedName>
        <fullName evidence="8">Por secretion system C-terminal sorting domain containing protein</fullName>
    </submittedName>
</protein>
<evidence type="ECO:0000256" key="4">
    <source>
        <dbReference type="ARBA" id="ARBA00022825"/>
    </source>
</evidence>
<dbReference type="Gene3D" id="2.60.120.380">
    <property type="match status" value="1"/>
</dbReference>
<feature type="domain" description="Secretion system C-terminal sorting" evidence="7">
    <location>
        <begin position="633"/>
        <end position="696"/>
    </location>
</feature>
<dbReference type="EMBL" id="AKJY01000064">
    <property type="protein sequence ID" value="EJL69872.1"/>
    <property type="molecule type" value="Genomic_DNA"/>
</dbReference>
<dbReference type="InterPro" id="IPR036852">
    <property type="entry name" value="Peptidase_S8/S53_dom_sf"/>
</dbReference>
<dbReference type="InterPro" id="IPR008979">
    <property type="entry name" value="Galactose-bd-like_sf"/>
</dbReference>
<evidence type="ECO:0000256" key="5">
    <source>
        <dbReference type="SAM" id="SignalP"/>
    </source>
</evidence>
<dbReference type="Proteomes" id="UP000007509">
    <property type="component" value="Unassembled WGS sequence"/>
</dbReference>
<keyword evidence="1" id="KW-0645">Protease</keyword>
<gene>
    <name evidence="8" type="ORF">PMI13_03063</name>
</gene>
<dbReference type="NCBIfam" id="TIGR04183">
    <property type="entry name" value="Por_Secre_tail"/>
    <property type="match status" value="1"/>
</dbReference>
<dbReference type="InterPro" id="IPR000209">
    <property type="entry name" value="Peptidase_S8/S53_dom"/>
</dbReference>